<dbReference type="InterPro" id="IPR036259">
    <property type="entry name" value="MFS_trans_sf"/>
</dbReference>
<gene>
    <name evidence="8" type="ORF">SAMN06295973_0645</name>
</gene>
<evidence type="ECO:0000256" key="1">
    <source>
        <dbReference type="ARBA" id="ARBA00004651"/>
    </source>
</evidence>
<dbReference type="RefSeq" id="WP_139382370.1">
    <property type="nucleotide sequence ID" value="NZ_FUZO01000001.1"/>
</dbReference>
<keyword evidence="3 6" id="KW-1133">Transmembrane helix</keyword>
<feature type="transmembrane region" description="Helical" evidence="6">
    <location>
        <begin position="294"/>
        <end position="315"/>
    </location>
</feature>
<comment type="caution">
    <text evidence="8">The sequence shown here is derived from an EMBL/GenBank/DDBJ whole genome shotgun (WGS) entry which is preliminary data.</text>
</comment>
<feature type="region of interest" description="Disordered" evidence="5">
    <location>
        <begin position="1"/>
        <end position="21"/>
    </location>
</feature>
<comment type="subcellular location">
    <subcellularLocation>
        <location evidence="1">Cell membrane</location>
        <topology evidence="1">Multi-pass membrane protein</topology>
    </subcellularLocation>
</comment>
<dbReference type="Proteomes" id="UP000190827">
    <property type="component" value="Unassembled WGS sequence"/>
</dbReference>
<feature type="transmembrane region" description="Helical" evidence="6">
    <location>
        <begin position="44"/>
        <end position="65"/>
    </location>
</feature>
<feature type="transmembrane region" description="Helical" evidence="6">
    <location>
        <begin position="204"/>
        <end position="225"/>
    </location>
</feature>
<organism evidence="8 9">
    <name type="scientific">Plantibacter cousiniae</name>
    <name type="common">nom. nud.</name>
    <dbReference type="NCBI Taxonomy" id="199709"/>
    <lineage>
        <taxon>Bacteria</taxon>
        <taxon>Bacillati</taxon>
        <taxon>Actinomycetota</taxon>
        <taxon>Actinomycetes</taxon>
        <taxon>Micrococcales</taxon>
        <taxon>Microbacteriaceae</taxon>
        <taxon>Plantibacter</taxon>
    </lineage>
</organism>
<dbReference type="InterPro" id="IPR011701">
    <property type="entry name" value="MFS"/>
</dbReference>
<reference evidence="8 9" key="1">
    <citation type="submission" date="2017-02" db="EMBL/GenBank/DDBJ databases">
        <authorList>
            <person name="Varghese N."/>
            <person name="Submissions S."/>
        </authorList>
    </citation>
    <scope>NUCLEOTIDE SEQUENCE [LARGE SCALE GENOMIC DNA]</scope>
    <source>
        <strain evidence="8 9">VKM Ac-1787</strain>
    </source>
</reference>
<evidence type="ECO:0000256" key="3">
    <source>
        <dbReference type="ARBA" id="ARBA00022989"/>
    </source>
</evidence>
<keyword evidence="2 6" id="KW-0812">Transmembrane</keyword>
<accession>A0ABY1LHB7</accession>
<keyword evidence="9" id="KW-1185">Reference proteome</keyword>
<proteinExistence type="predicted"/>
<evidence type="ECO:0000313" key="9">
    <source>
        <dbReference type="Proteomes" id="UP000190827"/>
    </source>
</evidence>
<dbReference type="PANTHER" id="PTHR23528">
    <property type="match status" value="1"/>
</dbReference>
<dbReference type="Pfam" id="PF07690">
    <property type="entry name" value="MFS_1"/>
    <property type="match status" value="2"/>
</dbReference>
<feature type="transmembrane region" description="Helical" evidence="6">
    <location>
        <begin position="176"/>
        <end position="198"/>
    </location>
</feature>
<feature type="transmembrane region" description="Helical" evidence="6">
    <location>
        <begin position="392"/>
        <end position="412"/>
    </location>
</feature>
<name>A0ABY1LHB7_9MICO</name>
<dbReference type="CDD" id="cd06174">
    <property type="entry name" value="MFS"/>
    <property type="match status" value="1"/>
</dbReference>
<evidence type="ECO:0000259" key="7">
    <source>
        <dbReference type="PROSITE" id="PS50850"/>
    </source>
</evidence>
<feature type="domain" description="Major facilitator superfamily (MFS) profile" evidence="7">
    <location>
        <begin position="44"/>
        <end position="442"/>
    </location>
</feature>
<dbReference type="PROSITE" id="PS50850">
    <property type="entry name" value="MFS"/>
    <property type="match status" value="1"/>
</dbReference>
<evidence type="ECO:0000256" key="6">
    <source>
        <dbReference type="SAM" id="Phobius"/>
    </source>
</evidence>
<sequence length="442" mass="46103">MSAHIPPTGPSTGPAEPEPRIGDAVPVAAVEPDAVPGSPQARGFLPLFVLAWFGVTLALGTISGASIPKALAFLDDATKGTNLSIVAAVGGVVIMIITPLFGRLSDRSRSRFGMRRPWMLGGAVVALGGVAILATGDSLAVTILGWSIVQLGFGATNMAVHALLADQIPARIRARVAAAASVSGGLALIVGAQIVAALPNDARWTWFVVPGLIGGVLSTALVFGLRDIVRTVPAPPLRVADILSTYWLNPVRYRDFFWAWACRLLVTMSIVSVSIYLLFFIIDQLGIPKEQASGVQANALIIFTVGNIVMTVLFGWISDRTGRRKPIVLVSSLLSAVGLGVAIISPDVTVFLVGIFIVGAAQGAYVSVDIALMTEVLPSFDEAGKDLGIVSLSYQLPQLLVPIVAVPLLALGGGENYHALYVAAIVFAVLGGLAVLPIRSVR</sequence>
<feature type="transmembrane region" description="Helical" evidence="6">
    <location>
        <begin position="85"/>
        <end position="105"/>
    </location>
</feature>
<evidence type="ECO:0000256" key="4">
    <source>
        <dbReference type="ARBA" id="ARBA00023136"/>
    </source>
</evidence>
<keyword evidence="4 6" id="KW-0472">Membrane</keyword>
<dbReference type="Gene3D" id="1.20.1250.20">
    <property type="entry name" value="MFS general substrate transporter like domains"/>
    <property type="match status" value="2"/>
</dbReference>
<evidence type="ECO:0000256" key="2">
    <source>
        <dbReference type="ARBA" id="ARBA00022692"/>
    </source>
</evidence>
<feature type="transmembrane region" description="Helical" evidence="6">
    <location>
        <begin position="117"/>
        <end position="134"/>
    </location>
</feature>
<dbReference type="SUPFAM" id="SSF103473">
    <property type="entry name" value="MFS general substrate transporter"/>
    <property type="match status" value="1"/>
</dbReference>
<protein>
    <submittedName>
        <fullName evidence="8">Major Facilitator Superfamily protein</fullName>
    </submittedName>
</protein>
<feature type="transmembrane region" description="Helical" evidence="6">
    <location>
        <begin position="257"/>
        <end position="282"/>
    </location>
</feature>
<dbReference type="EMBL" id="FUZO01000001">
    <property type="protein sequence ID" value="SKC40731.1"/>
    <property type="molecule type" value="Genomic_DNA"/>
</dbReference>
<feature type="transmembrane region" description="Helical" evidence="6">
    <location>
        <begin position="140"/>
        <end position="164"/>
    </location>
</feature>
<evidence type="ECO:0000256" key="5">
    <source>
        <dbReference type="SAM" id="MobiDB-lite"/>
    </source>
</evidence>
<evidence type="ECO:0000313" key="8">
    <source>
        <dbReference type="EMBL" id="SKC40731.1"/>
    </source>
</evidence>
<feature type="transmembrane region" description="Helical" evidence="6">
    <location>
        <begin position="418"/>
        <end position="438"/>
    </location>
</feature>
<feature type="transmembrane region" description="Helical" evidence="6">
    <location>
        <begin position="350"/>
        <end position="372"/>
    </location>
</feature>
<dbReference type="PANTHER" id="PTHR23528:SF1">
    <property type="entry name" value="MAJOR FACILITATOR SUPERFAMILY (MFS) PROFILE DOMAIN-CONTAINING PROTEIN"/>
    <property type="match status" value="1"/>
</dbReference>
<dbReference type="InterPro" id="IPR020846">
    <property type="entry name" value="MFS_dom"/>
</dbReference>
<feature type="transmembrane region" description="Helical" evidence="6">
    <location>
        <begin position="327"/>
        <end position="344"/>
    </location>
</feature>